<dbReference type="Pfam" id="PF00617">
    <property type="entry name" value="RasGEF"/>
    <property type="match status" value="1"/>
</dbReference>
<feature type="compositionally biased region" description="Polar residues" evidence="3">
    <location>
        <begin position="199"/>
        <end position="212"/>
    </location>
</feature>
<dbReference type="GO" id="GO:0007265">
    <property type="term" value="P:Ras protein signal transduction"/>
    <property type="evidence" value="ECO:0007669"/>
    <property type="project" value="TreeGrafter"/>
</dbReference>
<name>A0AAD5U2I9_9FUNG</name>
<evidence type="ECO:0000259" key="5">
    <source>
        <dbReference type="PROSITE" id="PS50212"/>
    </source>
</evidence>
<feature type="compositionally biased region" description="Low complexity" evidence="3">
    <location>
        <begin position="55"/>
        <end position="68"/>
    </location>
</feature>
<dbReference type="PROSITE" id="PS50009">
    <property type="entry name" value="RASGEF_CAT"/>
    <property type="match status" value="1"/>
</dbReference>
<evidence type="ECO:0000259" key="4">
    <source>
        <dbReference type="PROSITE" id="PS50009"/>
    </source>
</evidence>
<evidence type="ECO:0000313" key="7">
    <source>
        <dbReference type="Proteomes" id="UP001211065"/>
    </source>
</evidence>
<dbReference type="GO" id="GO:0005886">
    <property type="term" value="C:plasma membrane"/>
    <property type="evidence" value="ECO:0007669"/>
    <property type="project" value="TreeGrafter"/>
</dbReference>
<dbReference type="Proteomes" id="UP001211065">
    <property type="component" value="Unassembled WGS sequence"/>
</dbReference>
<dbReference type="GO" id="GO:0005085">
    <property type="term" value="F:guanyl-nucleotide exchange factor activity"/>
    <property type="evidence" value="ECO:0007669"/>
    <property type="project" value="UniProtKB-KW"/>
</dbReference>
<dbReference type="Gene3D" id="1.20.870.10">
    <property type="entry name" value="Son of sevenless (SoS) protein Chain: S domain 1"/>
    <property type="match status" value="1"/>
</dbReference>
<dbReference type="SUPFAM" id="SSF48366">
    <property type="entry name" value="Ras GEF"/>
    <property type="match status" value="1"/>
</dbReference>
<organism evidence="6 7">
    <name type="scientific">Clydaea vesicula</name>
    <dbReference type="NCBI Taxonomy" id="447962"/>
    <lineage>
        <taxon>Eukaryota</taxon>
        <taxon>Fungi</taxon>
        <taxon>Fungi incertae sedis</taxon>
        <taxon>Chytridiomycota</taxon>
        <taxon>Chytridiomycota incertae sedis</taxon>
        <taxon>Chytridiomycetes</taxon>
        <taxon>Lobulomycetales</taxon>
        <taxon>Lobulomycetaceae</taxon>
        <taxon>Clydaea</taxon>
    </lineage>
</organism>
<dbReference type="PANTHER" id="PTHR23113">
    <property type="entry name" value="GUANINE NUCLEOTIDE EXCHANGE FACTOR"/>
    <property type="match status" value="1"/>
</dbReference>
<evidence type="ECO:0000256" key="3">
    <source>
        <dbReference type="SAM" id="MobiDB-lite"/>
    </source>
</evidence>
<dbReference type="SMART" id="SM00229">
    <property type="entry name" value="RasGEFN"/>
    <property type="match status" value="1"/>
</dbReference>
<reference evidence="6" key="1">
    <citation type="submission" date="2020-05" db="EMBL/GenBank/DDBJ databases">
        <title>Phylogenomic resolution of chytrid fungi.</title>
        <authorList>
            <person name="Stajich J.E."/>
            <person name="Amses K."/>
            <person name="Simmons R."/>
            <person name="Seto K."/>
            <person name="Myers J."/>
            <person name="Bonds A."/>
            <person name="Quandt C.A."/>
            <person name="Barry K."/>
            <person name="Liu P."/>
            <person name="Grigoriev I."/>
            <person name="Longcore J.E."/>
            <person name="James T.Y."/>
        </authorList>
    </citation>
    <scope>NUCLEOTIDE SEQUENCE</scope>
    <source>
        <strain evidence="6">JEL0476</strain>
    </source>
</reference>
<evidence type="ECO:0008006" key="8">
    <source>
        <dbReference type="Google" id="ProtNLM"/>
    </source>
</evidence>
<evidence type="ECO:0000256" key="1">
    <source>
        <dbReference type="ARBA" id="ARBA00022658"/>
    </source>
</evidence>
<keyword evidence="1 2" id="KW-0344">Guanine-nucleotide releasing factor</keyword>
<dbReference type="PROSITE" id="PS50212">
    <property type="entry name" value="RASGEF_NTER"/>
    <property type="match status" value="1"/>
</dbReference>
<gene>
    <name evidence="6" type="ORF">HK099_004338</name>
</gene>
<comment type="caution">
    <text evidence="6">The sequence shown here is derived from an EMBL/GenBank/DDBJ whole genome shotgun (WGS) entry which is preliminary data.</text>
</comment>
<evidence type="ECO:0000313" key="6">
    <source>
        <dbReference type="EMBL" id="KAJ3220461.1"/>
    </source>
</evidence>
<protein>
    <recommendedName>
        <fullName evidence="8">Ras GEF</fullName>
    </recommendedName>
</protein>
<dbReference type="InterPro" id="IPR019804">
    <property type="entry name" value="Ras_G-nucl-exch_fac_CS"/>
</dbReference>
<accession>A0AAD5U2I9</accession>
<feature type="domain" description="N-terminal Ras-GEF" evidence="5">
    <location>
        <begin position="499"/>
        <end position="645"/>
    </location>
</feature>
<dbReference type="Gene3D" id="1.10.840.10">
    <property type="entry name" value="Ras guanine-nucleotide exchange factors catalytic domain"/>
    <property type="match status" value="1"/>
</dbReference>
<dbReference type="Pfam" id="PF00618">
    <property type="entry name" value="RasGEF_N"/>
    <property type="match status" value="1"/>
</dbReference>
<dbReference type="PANTHER" id="PTHR23113:SF356">
    <property type="entry name" value="FI05912P-RELATED"/>
    <property type="match status" value="1"/>
</dbReference>
<feature type="region of interest" description="Disordered" evidence="3">
    <location>
        <begin position="55"/>
        <end position="155"/>
    </location>
</feature>
<dbReference type="PROSITE" id="PS00720">
    <property type="entry name" value="RASGEF"/>
    <property type="match status" value="1"/>
</dbReference>
<feature type="domain" description="Ras-GEF" evidence="4">
    <location>
        <begin position="696"/>
        <end position="969"/>
    </location>
</feature>
<evidence type="ECO:0000256" key="2">
    <source>
        <dbReference type="PROSITE-ProRule" id="PRU00168"/>
    </source>
</evidence>
<dbReference type="InterPro" id="IPR023578">
    <property type="entry name" value="Ras_GEF_dom_sf"/>
</dbReference>
<sequence length="986" mass="113293">MSNNTYLSIDANGMSKLESNSIYITENYETKTPPRRESTKDWLTRKMSLNTTKLSISSISNSSPTINESKSKKVDAGAYASSDELQPHQRKNTIPLSSSQHVRRPSSKPSTLILEEEDTLSLSSAPEMRPRSSSCSTNGKHKTVVDSKLTGSSKVTTPTEVKVEIEEMDYVEFLNGPTPKKAELSFIEFLKMEPPPDNKGNNNTSLPNLPQKDNISLSALKKKMSFSGSLKLDLNEKTNINPGNSASSINQLGGSNPSLSIFPSNMVNSPTASTVNFTAIKFKMSNLKYEKKSGLFVKIVLTVDNGVLSVSEEEEDSIDEVENNNQNLKQILKLQLGSLVSLINENDTENFGFIVVSADSKVYKFQAINEELMIKTVCVINTANSNEAYTKSLQVTNDQTKQYQSMNEFFKLINYCSLIDLEVYRNECKTLLERLGIKNLAEFTEDSSIEQEYQEFQQRFLIDETELISKMDQKFSNTEALIKSPSTNDIIRYEIGDKEKFLVCGATIEKLVERLSDEHGPDEEFCNIFLNTFRHFTSSEAFFDSLLNRLQTVNKEDNTDIEKENYQFRWRSIFKLRLILVFEKWLKNYWEVDFGFDFDEKNFMKNKKLAYQISKFLHLISVNPTDCTNKKYSQQDLMIFIPDLKFLKKSLKILILKFLRCDYKKSQESLEDLQTTLINLPPPKDEYNPLIFLEFESETVGKHLTLIQFNRLSQIKLIDILLNLWGDKSDLKIIKETSNLNDAINGFNIFSYWVPTTICTQPDIKIRVKVIEKFIKIAKSLQMMRNYETSFAIFSGLNVSSVTRLKNTWEIVDSKKKKTLNELEIFYNPQMNYRSYRQALEQIYLENEETLANTNESAGNGAVTIQPFIPIISVFLKDLTFMNDGNKKYLQENNQNKQQCMINFYKLKLIYQNCLKFLEFQSNNSVFNNNGNTSSNEINKILFDFCNNLRSLSNKEQVLHKYSLICEPKHDTQSSLALKWEEEAKK</sequence>
<proteinExistence type="predicted"/>
<feature type="region of interest" description="Disordered" evidence="3">
    <location>
        <begin position="192"/>
        <end position="212"/>
    </location>
</feature>
<dbReference type="AlphaFoldDB" id="A0AAD5U2I9"/>
<dbReference type="InterPro" id="IPR036964">
    <property type="entry name" value="RASGEF_cat_dom_sf"/>
</dbReference>
<keyword evidence="7" id="KW-1185">Reference proteome</keyword>
<dbReference type="InterPro" id="IPR000651">
    <property type="entry name" value="Ras-like_Gua-exchang_fac_N"/>
</dbReference>
<dbReference type="CDD" id="cd06224">
    <property type="entry name" value="REM"/>
    <property type="match status" value="1"/>
</dbReference>
<dbReference type="InterPro" id="IPR001895">
    <property type="entry name" value="RASGEF_cat_dom"/>
</dbReference>
<dbReference type="SMART" id="SM00147">
    <property type="entry name" value="RasGEF"/>
    <property type="match status" value="1"/>
</dbReference>
<dbReference type="EMBL" id="JADGJW010000300">
    <property type="protein sequence ID" value="KAJ3220461.1"/>
    <property type="molecule type" value="Genomic_DNA"/>
</dbReference>
<dbReference type="InterPro" id="IPR008937">
    <property type="entry name" value="Ras-like_GEF"/>
</dbReference>